<dbReference type="Gene3D" id="3.90.550.10">
    <property type="entry name" value="Spore Coat Polysaccharide Biosynthesis Protein SpsA, Chain A"/>
    <property type="match status" value="1"/>
</dbReference>
<dbReference type="PANTHER" id="PTHR43685:SF3">
    <property type="entry name" value="SLR2126 PROTEIN"/>
    <property type="match status" value="1"/>
</dbReference>
<keyword evidence="4" id="KW-1185">Reference proteome</keyword>
<evidence type="ECO:0000313" key="3">
    <source>
        <dbReference type="EMBL" id="GIE51662.1"/>
    </source>
</evidence>
<dbReference type="SUPFAM" id="SSF53448">
    <property type="entry name" value="Nucleotide-diphospho-sugar transferases"/>
    <property type="match status" value="1"/>
</dbReference>
<accession>A0A919JLM3</accession>
<evidence type="ECO:0000256" key="1">
    <source>
        <dbReference type="SAM" id="MobiDB-lite"/>
    </source>
</evidence>
<dbReference type="AlphaFoldDB" id="A0A919JLM3"/>
<feature type="compositionally biased region" description="Pro residues" evidence="1">
    <location>
        <begin position="324"/>
        <end position="333"/>
    </location>
</feature>
<organism evidence="3 4">
    <name type="scientific">Actinoplanes nipponensis</name>
    <dbReference type="NCBI Taxonomy" id="135950"/>
    <lineage>
        <taxon>Bacteria</taxon>
        <taxon>Bacillati</taxon>
        <taxon>Actinomycetota</taxon>
        <taxon>Actinomycetes</taxon>
        <taxon>Micromonosporales</taxon>
        <taxon>Micromonosporaceae</taxon>
        <taxon>Actinoplanes</taxon>
    </lineage>
</organism>
<proteinExistence type="predicted"/>
<gene>
    <name evidence="3" type="ORF">Ani05nite_51960</name>
</gene>
<dbReference type="Pfam" id="PF00535">
    <property type="entry name" value="Glycos_transf_2"/>
    <property type="match status" value="1"/>
</dbReference>
<evidence type="ECO:0000259" key="2">
    <source>
        <dbReference type="Pfam" id="PF00535"/>
    </source>
</evidence>
<dbReference type="InterPro" id="IPR050834">
    <property type="entry name" value="Glycosyltransf_2"/>
</dbReference>
<reference evidence="3" key="1">
    <citation type="submission" date="2021-01" db="EMBL/GenBank/DDBJ databases">
        <title>Whole genome shotgun sequence of Actinoplanes nipponensis NBRC 14063.</title>
        <authorList>
            <person name="Komaki H."/>
            <person name="Tamura T."/>
        </authorList>
    </citation>
    <scope>NUCLEOTIDE SEQUENCE</scope>
    <source>
        <strain evidence="3">NBRC 14063</strain>
    </source>
</reference>
<protein>
    <recommendedName>
        <fullName evidence="2">Glycosyltransferase 2-like domain-containing protein</fullName>
    </recommendedName>
</protein>
<name>A0A919JLM3_9ACTN</name>
<dbReference type="PANTHER" id="PTHR43685">
    <property type="entry name" value="GLYCOSYLTRANSFERASE"/>
    <property type="match status" value="1"/>
</dbReference>
<dbReference type="EMBL" id="BOMQ01000061">
    <property type="protein sequence ID" value="GIE51662.1"/>
    <property type="molecule type" value="Genomic_DNA"/>
</dbReference>
<comment type="caution">
    <text evidence="3">The sequence shown here is derived from an EMBL/GenBank/DDBJ whole genome shotgun (WGS) entry which is preliminary data.</text>
</comment>
<dbReference type="Proteomes" id="UP000647172">
    <property type="component" value="Unassembled WGS sequence"/>
</dbReference>
<dbReference type="InterPro" id="IPR029044">
    <property type="entry name" value="Nucleotide-diphossugar_trans"/>
</dbReference>
<evidence type="ECO:0000313" key="4">
    <source>
        <dbReference type="Proteomes" id="UP000647172"/>
    </source>
</evidence>
<feature type="domain" description="Glycosyltransferase 2-like" evidence="2">
    <location>
        <begin position="28"/>
        <end position="192"/>
    </location>
</feature>
<sequence length="345" mass="36741">MVSADPAASSAPVAAVATALTAPQTSASVVICCYTQQRWADLTDACAAVRDQVRPGDEVIVVVDHNDALLARARQELDGVRVLANQGVRGLSEARNTGVRASAGDIVVFLDDDAVPRAGWLERVRHAFTERHVVVVGTSVAPRWEGGAAPGWFPAEFGWVVGCSYRGLPTRRSPIRNPIGASMAVRRSVFAAVGGFSDAVGRVGALPVGCEETEFCIRAASRRPESRVVLEPDAYVDHFVPVARQTLSYFVRRCYHEGRSKRAVARLTTTQAALAAERRYVRAVLPAGVLRGIGGSVRHPRKFLQAGAIVVGLSATVTGYLSPRRPPPRPQPGAGPLGTDTPRGL</sequence>
<dbReference type="InterPro" id="IPR001173">
    <property type="entry name" value="Glyco_trans_2-like"/>
</dbReference>
<feature type="region of interest" description="Disordered" evidence="1">
    <location>
        <begin position="320"/>
        <end position="345"/>
    </location>
</feature>